<name>A0A9P4Q3X7_9PEZI</name>
<dbReference type="Proteomes" id="UP000799441">
    <property type="component" value="Unassembled WGS sequence"/>
</dbReference>
<reference evidence="1" key="1">
    <citation type="journal article" date="2020" name="Stud. Mycol.">
        <title>101 Dothideomycetes genomes: a test case for predicting lifestyles and emergence of pathogens.</title>
        <authorList>
            <person name="Haridas S."/>
            <person name="Albert R."/>
            <person name="Binder M."/>
            <person name="Bloem J."/>
            <person name="Labutti K."/>
            <person name="Salamov A."/>
            <person name="Andreopoulos B."/>
            <person name="Baker S."/>
            <person name="Barry K."/>
            <person name="Bills G."/>
            <person name="Bluhm B."/>
            <person name="Cannon C."/>
            <person name="Castanera R."/>
            <person name="Culley D."/>
            <person name="Daum C."/>
            <person name="Ezra D."/>
            <person name="Gonzalez J."/>
            <person name="Henrissat B."/>
            <person name="Kuo A."/>
            <person name="Liang C."/>
            <person name="Lipzen A."/>
            <person name="Lutzoni F."/>
            <person name="Magnuson J."/>
            <person name="Mondo S."/>
            <person name="Nolan M."/>
            <person name="Ohm R."/>
            <person name="Pangilinan J."/>
            <person name="Park H.-J."/>
            <person name="Ramirez L."/>
            <person name="Alfaro M."/>
            <person name="Sun H."/>
            <person name="Tritt A."/>
            <person name="Yoshinaga Y."/>
            <person name="Zwiers L.-H."/>
            <person name="Turgeon B."/>
            <person name="Goodwin S."/>
            <person name="Spatafora J."/>
            <person name="Crous P."/>
            <person name="Grigoriev I."/>
        </authorList>
    </citation>
    <scope>NUCLEOTIDE SEQUENCE</scope>
    <source>
        <strain evidence="1">CBS 116435</strain>
    </source>
</reference>
<sequence>MQQSIQIPWAAIGSWSATLIGMEVTSLLRPPQHCMIVSLHAQTMSTASVQSSPQEVSIVTRPPSPRNQSFLLLTSGPDRCYLKWRLNQVSSFPGGSFARRQGVHTGISCPYDNNSIYRSPGSHSDYTIECNLDRPGADLTQVAASSMEECISDCDSIAACVDVVWDGTTCKLKNAVVQSVPADGMTGAVLQTG</sequence>
<evidence type="ECO:0008006" key="3">
    <source>
        <dbReference type="Google" id="ProtNLM"/>
    </source>
</evidence>
<dbReference type="OrthoDB" id="160645at2759"/>
<evidence type="ECO:0000313" key="1">
    <source>
        <dbReference type="EMBL" id="KAF2717592.1"/>
    </source>
</evidence>
<gene>
    <name evidence="1" type="ORF">K431DRAFT_151462</name>
</gene>
<evidence type="ECO:0000313" key="2">
    <source>
        <dbReference type="Proteomes" id="UP000799441"/>
    </source>
</evidence>
<accession>A0A9P4Q3X7</accession>
<proteinExistence type="predicted"/>
<organism evidence="1 2">
    <name type="scientific">Polychaeton citri CBS 116435</name>
    <dbReference type="NCBI Taxonomy" id="1314669"/>
    <lineage>
        <taxon>Eukaryota</taxon>
        <taxon>Fungi</taxon>
        <taxon>Dikarya</taxon>
        <taxon>Ascomycota</taxon>
        <taxon>Pezizomycotina</taxon>
        <taxon>Dothideomycetes</taxon>
        <taxon>Dothideomycetidae</taxon>
        <taxon>Capnodiales</taxon>
        <taxon>Capnodiaceae</taxon>
        <taxon>Polychaeton</taxon>
    </lineage>
</organism>
<comment type="caution">
    <text evidence="1">The sequence shown here is derived from an EMBL/GenBank/DDBJ whole genome shotgun (WGS) entry which is preliminary data.</text>
</comment>
<dbReference type="Gene3D" id="3.50.4.10">
    <property type="entry name" value="Hepatocyte Growth Factor"/>
    <property type="match status" value="1"/>
</dbReference>
<dbReference type="AlphaFoldDB" id="A0A9P4Q3X7"/>
<dbReference type="EMBL" id="MU003840">
    <property type="protein sequence ID" value="KAF2717592.1"/>
    <property type="molecule type" value="Genomic_DNA"/>
</dbReference>
<keyword evidence="2" id="KW-1185">Reference proteome</keyword>
<protein>
    <recommendedName>
        <fullName evidence="3">Apple domain-containing protein</fullName>
    </recommendedName>
</protein>